<dbReference type="SUPFAM" id="SSF159672">
    <property type="entry name" value="CbiG N-terminal domain-like"/>
    <property type="match status" value="1"/>
</dbReference>
<dbReference type="AlphaFoldDB" id="A0A410DPN8"/>
<keyword evidence="4" id="KW-0378">Hydrolase</keyword>
<proteinExistence type="predicted"/>
<dbReference type="GO" id="GO:0009236">
    <property type="term" value="P:cobalamin biosynthetic process"/>
    <property type="evidence" value="ECO:0007669"/>
    <property type="project" value="InterPro"/>
</dbReference>
<dbReference type="PANTHER" id="PTHR37477:SF1">
    <property type="entry name" value="COBALT-PRECORRIN-5A HYDROLASE"/>
    <property type="match status" value="1"/>
</dbReference>
<dbReference type="EMBL" id="CP025746">
    <property type="protein sequence ID" value="QAA31010.1"/>
    <property type="molecule type" value="Genomic_DNA"/>
</dbReference>
<dbReference type="InterPro" id="IPR038029">
    <property type="entry name" value="GbiG_N_sf"/>
</dbReference>
<dbReference type="Pfam" id="PF11760">
    <property type="entry name" value="CbiG_N"/>
    <property type="match status" value="1"/>
</dbReference>
<dbReference type="InterPro" id="IPR052553">
    <property type="entry name" value="CbiG_hydrolase"/>
</dbReference>
<evidence type="ECO:0000259" key="1">
    <source>
        <dbReference type="Pfam" id="PF01890"/>
    </source>
</evidence>
<gene>
    <name evidence="4" type="ORF">C1I91_04665</name>
</gene>
<dbReference type="SUPFAM" id="SSF159664">
    <property type="entry name" value="CobE/GbiG C-terminal domain-like"/>
    <property type="match status" value="1"/>
</dbReference>
<dbReference type="PANTHER" id="PTHR37477">
    <property type="entry name" value="COBALT-PRECORRIN-5A HYDROLASE"/>
    <property type="match status" value="1"/>
</dbReference>
<evidence type="ECO:0000259" key="3">
    <source>
        <dbReference type="Pfam" id="PF11761"/>
    </source>
</evidence>
<evidence type="ECO:0000313" key="4">
    <source>
        <dbReference type="EMBL" id="QAA31010.1"/>
    </source>
</evidence>
<dbReference type="InterPro" id="IPR036518">
    <property type="entry name" value="CobE/GbiG_C_sf"/>
</dbReference>
<organism evidence="4 5">
    <name type="scientific">Clostridium manihotivorum</name>
    <dbReference type="NCBI Taxonomy" id="2320868"/>
    <lineage>
        <taxon>Bacteria</taxon>
        <taxon>Bacillati</taxon>
        <taxon>Bacillota</taxon>
        <taxon>Clostridia</taxon>
        <taxon>Eubacteriales</taxon>
        <taxon>Clostridiaceae</taxon>
        <taxon>Clostridium</taxon>
    </lineage>
</organism>
<evidence type="ECO:0000313" key="5">
    <source>
        <dbReference type="Proteomes" id="UP000286268"/>
    </source>
</evidence>
<dbReference type="OrthoDB" id="9781023at2"/>
<dbReference type="RefSeq" id="WP_128211572.1">
    <property type="nucleotide sequence ID" value="NZ_CP025746.1"/>
</dbReference>
<sequence>MKIAAICINSQGEELYKKINKELKVDLYKKQEGEGFKLREVTEKLMERYEAIIFFSSTGIAVRAIAPYLKAKDKDPAVLVIDILGNYVISLLSGHLGGANSLTLKVADIIKAAPVITTATDNLGLCAPDILAKDNGLIIKDLKKAKDIAASLVAGEKVFFIDEEDKLETPTGYVRRAFKEYFKDISDDLRNDIDSSGLNKKPVSKVSDCVSDGLLENCNTNKANTVLVTNKSNYLKDNKTLCLIRKNLILGIGCRKSYSPDKMKDIVTSKLEELGYDKKAVKTVATVEIKKDEEAIKSLSQYLEAELKIAAIEDIRKIQYRYKGSDFVEKTIGVRAVCEPSVELFGGRLLTEKLSIDGMTLCIGVEDI</sequence>
<feature type="domain" description="Cobalamin biosynthesis central region" evidence="3">
    <location>
        <begin position="127"/>
        <end position="244"/>
    </location>
</feature>
<accession>A0A410DPN8</accession>
<dbReference type="Gene3D" id="3.30.420.180">
    <property type="entry name" value="CobE/GbiG C-terminal domain"/>
    <property type="match status" value="1"/>
</dbReference>
<feature type="domain" description="CobE/GbiG C-terminal" evidence="1">
    <location>
        <begin position="248"/>
        <end position="363"/>
    </location>
</feature>
<dbReference type="KEGG" id="cmah:C1I91_04665"/>
<dbReference type="Proteomes" id="UP000286268">
    <property type="component" value="Chromosome"/>
</dbReference>
<dbReference type="InterPro" id="IPR021745">
    <property type="entry name" value="CbiG_mid"/>
</dbReference>
<dbReference type="Pfam" id="PF11761">
    <property type="entry name" value="CbiG_mid"/>
    <property type="match status" value="1"/>
</dbReference>
<dbReference type="NCBIfam" id="NF004466">
    <property type="entry name" value="PRK05788.1-4"/>
    <property type="match status" value="1"/>
</dbReference>
<name>A0A410DPN8_9CLOT</name>
<dbReference type="GO" id="GO:0016787">
    <property type="term" value="F:hydrolase activity"/>
    <property type="evidence" value="ECO:0007669"/>
    <property type="project" value="UniProtKB-KW"/>
</dbReference>
<keyword evidence="5" id="KW-1185">Reference proteome</keyword>
<feature type="domain" description="Cobalamin synthesis G N-terminal" evidence="2">
    <location>
        <begin position="41"/>
        <end position="121"/>
    </location>
</feature>
<dbReference type="InterPro" id="IPR002750">
    <property type="entry name" value="CobE/GbiG_C"/>
</dbReference>
<dbReference type="InterPro" id="IPR021744">
    <property type="entry name" value="CbiG_N"/>
</dbReference>
<dbReference type="Gene3D" id="3.40.50.11220">
    <property type="match status" value="1"/>
</dbReference>
<reference evidence="4 5" key="1">
    <citation type="submission" date="2018-01" db="EMBL/GenBank/DDBJ databases">
        <title>Genome Sequencing and Assembly of Anaerobacter polyendosporus strain CT4.</title>
        <authorList>
            <person name="Tachaapaikoon C."/>
            <person name="Sutheeworapong S."/>
            <person name="Jenjaroenpun P."/>
            <person name="Wongsurawat T."/>
            <person name="Nookeaw I."/>
            <person name="Cheawchanlertfa P."/>
            <person name="Kosugi A."/>
            <person name="Cheevadhanarak S."/>
            <person name="Ratanakhanokchai K."/>
        </authorList>
    </citation>
    <scope>NUCLEOTIDE SEQUENCE [LARGE SCALE GENOMIC DNA]</scope>
    <source>
        <strain evidence="4 5">CT4</strain>
    </source>
</reference>
<protein>
    <submittedName>
        <fullName evidence="4">Cobalt-precorrin 5A hydrolase</fullName>
    </submittedName>
</protein>
<evidence type="ECO:0000259" key="2">
    <source>
        <dbReference type="Pfam" id="PF11760"/>
    </source>
</evidence>
<dbReference type="Pfam" id="PF01890">
    <property type="entry name" value="CbiG_C"/>
    <property type="match status" value="1"/>
</dbReference>